<dbReference type="PANTHER" id="PTHR33755:SF8">
    <property type="entry name" value="TOXIN PARE2"/>
    <property type="match status" value="1"/>
</dbReference>
<evidence type="ECO:0000256" key="1">
    <source>
        <dbReference type="ARBA" id="ARBA00006226"/>
    </source>
</evidence>
<dbReference type="InterPro" id="IPR035093">
    <property type="entry name" value="RelE/ParE_toxin_dom_sf"/>
</dbReference>
<dbReference type="InterPro" id="IPR007712">
    <property type="entry name" value="RelE/ParE_toxin"/>
</dbReference>
<gene>
    <name evidence="4" type="ORF">PUR21_05780</name>
</gene>
<dbReference type="Pfam" id="PF05016">
    <property type="entry name" value="ParE_toxin"/>
    <property type="match status" value="1"/>
</dbReference>
<keyword evidence="2" id="KW-1277">Toxin-antitoxin system</keyword>
<evidence type="ECO:0000256" key="3">
    <source>
        <dbReference type="SAM" id="MobiDB-lite"/>
    </source>
</evidence>
<accession>A0ABU9Z7N6</accession>
<feature type="region of interest" description="Disordered" evidence="3">
    <location>
        <begin position="91"/>
        <end position="112"/>
    </location>
</feature>
<dbReference type="InterPro" id="IPR051803">
    <property type="entry name" value="TA_system_RelE-like_toxin"/>
</dbReference>
<dbReference type="PANTHER" id="PTHR33755">
    <property type="entry name" value="TOXIN PARE1-RELATED"/>
    <property type="match status" value="1"/>
</dbReference>
<protein>
    <submittedName>
        <fullName evidence="4">Type II toxin-antitoxin system RelE/ParE family toxin</fullName>
    </submittedName>
</protein>
<evidence type="ECO:0000313" key="4">
    <source>
        <dbReference type="EMBL" id="MEN3227170.1"/>
    </source>
</evidence>
<sequence length="112" mass="12670">MRKARLSRSAAHYLRREIAYVAERNPAAARKVKQRLDTVRSLLADRPTVGEASEVAGLRRFVDARYGYVFAYRLSRGEVEIAAVWHGRQRPALDLDPEGPEEASTHSAPKPW</sequence>
<reference evidence="4 5" key="1">
    <citation type="journal article" date="2023" name="PLoS ONE">
        <title>Complete genome assembly of Hawai'i environmental nontuberculous mycobacteria reveals unexpected co-isolation with methylobacteria.</title>
        <authorList>
            <person name="Hendrix J."/>
            <person name="Epperson L.E."/>
            <person name="Tong E.I."/>
            <person name="Chan Y.L."/>
            <person name="Hasan N.A."/>
            <person name="Dawrs S.N."/>
            <person name="Norton G.J."/>
            <person name="Virdi R."/>
            <person name="Crooks J.L."/>
            <person name="Chan E.D."/>
            <person name="Honda J.R."/>
            <person name="Strong M."/>
        </authorList>
    </citation>
    <scope>NUCLEOTIDE SEQUENCE [LARGE SCALE GENOMIC DNA]</scope>
    <source>
        <strain evidence="4 5">NJH_HI01</strain>
    </source>
</reference>
<evidence type="ECO:0000256" key="2">
    <source>
        <dbReference type="ARBA" id="ARBA00022649"/>
    </source>
</evidence>
<dbReference type="Gene3D" id="3.30.2310.20">
    <property type="entry name" value="RelE-like"/>
    <property type="match status" value="1"/>
</dbReference>
<comment type="similarity">
    <text evidence="1">Belongs to the RelE toxin family.</text>
</comment>
<organism evidence="4 5">
    <name type="scientific">Methylorubrum rhodesianum</name>
    <dbReference type="NCBI Taxonomy" id="29427"/>
    <lineage>
        <taxon>Bacteria</taxon>
        <taxon>Pseudomonadati</taxon>
        <taxon>Pseudomonadota</taxon>
        <taxon>Alphaproteobacteria</taxon>
        <taxon>Hyphomicrobiales</taxon>
        <taxon>Methylobacteriaceae</taxon>
        <taxon>Methylorubrum</taxon>
    </lineage>
</organism>
<proteinExistence type="inferred from homology"/>
<dbReference type="Proteomes" id="UP001404845">
    <property type="component" value="Unassembled WGS sequence"/>
</dbReference>
<keyword evidence="5" id="KW-1185">Reference proteome</keyword>
<dbReference type="RefSeq" id="WP_200671246.1">
    <property type="nucleotide sequence ID" value="NZ_JACWCW010000055.1"/>
</dbReference>
<evidence type="ECO:0000313" key="5">
    <source>
        <dbReference type="Proteomes" id="UP001404845"/>
    </source>
</evidence>
<name>A0ABU9Z7N6_9HYPH</name>
<dbReference type="EMBL" id="JAQYXL010000001">
    <property type="protein sequence ID" value="MEN3227170.1"/>
    <property type="molecule type" value="Genomic_DNA"/>
</dbReference>
<comment type="caution">
    <text evidence="4">The sequence shown here is derived from an EMBL/GenBank/DDBJ whole genome shotgun (WGS) entry which is preliminary data.</text>
</comment>